<keyword evidence="1" id="KW-0812">Transmembrane</keyword>
<comment type="caution">
    <text evidence="2">The sequence shown here is derived from an EMBL/GenBank/DDBJ whole genome shotgun (WGS) entry which is preliminary data.</text>
</comment>
<feature type="transmembrane region" description="Helical" evidence="1">
    <location>
        <begin position="25"/>
        <end position="50"/>
    </location>
</feature>
<keyword evidence="1" id="KW-1133">Transmembrane helix</keyword>
<dbReference type="EMBL" id="JBAWTH010000064">
    <property type="protein sequence ID" value="KAL2280668.1"/>
    <property type="molecule type" value="Genomic_DNA"/>
</dbReference>
<dbReference type="Proteomes" id="UP001600888">
    <property type="component" value="Unassembled WGS sequence"/>
</dbReference>
<dbReference type="PANTHER" id="PTHR34673:SF1">
    <property type="entry name" value="COLD-REGULATED PROTEIN"/>
    <property type="match status" value="1"/>
</dbReference>
<evidence type="ECO:0000256" key="1">
    <source>
        <dbReference type="SAM" id="Phobius"/>
    </source>
</evidence>
<dbReference type="PANTHER" id="PTHR34673">
    <property type="entry name" value="COLD-REGULATED PROTEIN"/>
    <property type="match status" value="1"/>
</dbReference>
<keyword evidence="3" id="KW-1185">Reference proteome</keyword>
<proteinExistence type="predicted"/>
<evidence type="ECO:0000313" key="3">
    <source>
        <dbReference type="Proteomes" id="UP001600888"/>
    </source>
</evidence>
<reference evidence="2 3" key="1">
    <citation type="submission" date="2024-03" db="EMBL/GenBank/DDBJ databases">
        <title>A high-quality draft genome sequence of Diaporthe vaccinii, a causative agent of upright dieback and viscid rot disease in cranberry plants.</title>
        <authorList>
            <person name="Sarrasin M."/>
            <person name="Lang B.F."/>
            <person name="Burger G."/>
        </authorList>
    </citation>
    <scope>NUCLEOTIDE SEQUENCE [LARGE SCALE GENOMIC DNA]</scope>
    <source>
        <strain evidence="2 3">IS7</strain>
    </source>
</reference>
<evidence type="ECO:0000313" key="2">
    <source>
        <dbReference type="EMBL" id="KAL2280668.1"/>
    </source>
</evidence>
<protein>
    <submittedName>
        <fullName evidence="2">Uncharacterized protein</fullName>
    </submittedName>
</protein>
<gene>
    <name evidence="2" type="ORF">FJTKL_12380</name>
</gene>
<keyword evidence="1" id="KW-0472">Membrane</keyword>
<accession>A0ABR4EDZ5</accession>
<organism evidence="2 3">
    <name type="scientific">Diaporthe vaccinii</name>
    <dbReference type="NCBI Taxonomy" id="105482"/>
    <lineage>
        <taxon>Eukaryota</taxon>
        <taxon>Fungi</taxon>
        <taxon>Dikarya</taxon>
        <taxon>Ascomycota</taxon>
        <taxon>Pezizomycotina</taxon>
        <taxon>Sordariomycetes</taxon>
        <taxon>Sordariomycetidae</taxon>
        <taxon>Diaporthales</taxon>
        <taxon>Diaporthaceae</taxon>
        <taxon>Diaporthe</taxon>
        <taxon>Diaporthe eres species complex</taxon>
    </lineage>
</organism>
<sequence length="77" mass="8130">MDCLPLPVVCIQCGPGVNNACHFKFIGPTIGFVMAVFLAIVCWPLALFFCCCATDAGKKLLAFPADTSAAISDCFPI</sequence>
<name>A0ABR4EDZ5_9PEZI</name>